<keyword evidence="10" id="KW-1133">Transmembrane helix</keyword>
<comment type="catalytic activity">
    <reaction evidence="1">
        <text>ATP + protein L-histidine = ADP + protein N-phospho-L-histidine.</text>
        <dbReference type="EC" id="2.7.13.3"/>
    </reaction>
</comment>
<reference evidence="13" key="1">
    <citation type="journal article" date="2019" name="Int. J. Syst. Evol. Microbiol.">
        <title>The Global Catalogue of Microorganisms (GCM) 10K type strain sequencing project: providing services to taxonomists for standard genome sequencing and annotation.</title>
        <authorList>
            <consortium name="The Broad Institute Genomics Platform"/>
            <consortium name="The Broad Institute Genome Sequencing Center for Infectious Disease"/>
            <person name="Wu L."/>
            <person name="Ma J."/>
        </authorList>
    </citation>
    <scope>NUCLEOTIDE SEQUENCE [LARGE SCALE GENOMIC DNA]</scope>
    <source>
        <strain evidence="13">JCM 16014</strain>
    </source>
</reference>
<keyword evidence="4" id="KW-0808">Transferase</keyword>
<accession>A0ABN2TUU7</accession>
<dbReference type="InterPro" id="IPR036890">
    <property type="entry name" value="HATPase_C_sf"/>
</dbReference>
<evidence type="ECO:0000313" key="13">
    <source>
        <dbReference type="Proteomes" id="UP001500751"/>
    </source>
</evidence>
<dbReference type="SMART" id="SM00387">
    <property type="entry name" value="HATPase_c"/>
    <property type="match status" value="1"/>
</dbReference>
<dbReference type="SUPFAM" id="SSF55874">
    <property type="entry name" value="ATPase domain of HSP90 chaperone/DNA topoisomerase II/histidine kinase"/>
    <property type="match status" value="1"/>
</dbReference>
<proteinExistence type="predicted"/>
<evidence type="ECO:0000256" key="5">
    <source>
        <dbReference type="ARBA" id="ARBA00022741"/>
    </source>
</evidence>
<keyword evidence="13" id="KW-1185">Reference proteome</keyword>
<comment type="caution">
    <text evidence="12">The sequence shown here is derived from an EMBL/GenBank/DDBJ whole genome shotgun (WGS) entry which is preliminary data.</text>
</comment>
<evidence type="ECO:0000256" key="1">
    <source>
        <dbReference type="ARBA" id="ARBA00000085"/>
    </source>
</evidence>
<keyword evidence="7" id="KW-0067">ATP-binding</keyword>
<evidence type="ECO:0000256" key="10">
    <source>
        <dbReference type="SAM" id="Phobius"/>
    </source>
</evidence>
<dbReference type="EMBL" id="BAAAQN010000008">
    <property type="protein sequence ID" value="GAA2022099.1"/>
    <property type="molecule type" value="Genomic_DNA"/>
</dbReference>
<keyword evidence="5" id="KW-0547">Nucleotide-binding</keyword>
<name>A0ABN2TUU7_9ACTN</name>
<evidence type="ECO:0000256" key="2">
    <source>
        <dbReference type="ARBA" id="ARBA00012438"/>
    </source>
</evidence>
<keyword evidence="8" id="KW-0902">Two-component regulatory system</keyword>
<keyword evidence="6" id="KW-0418">Kinase</keyword>
<protein>
    <recommendedName>
        <fullName evidence="2">histidine kinase</fullName>
        <ecNumber evidence="2">2.7.13.3</ecNumber>
    </recommendedName>
</protein>
<dbReference type="InterPro" id="IPR050482">
    <property type="entry name" value="Sensor_HK_TwoCompSys"/>
</dbReference>
<dbReference type="Gene3D" id="1.20.5.1930">
    <property type="match status" value="1"/>
</dbReference>
<dbReference type="Pfam" id="PF07730">
    <property type="entry name" value="HisKA_3"/>
    <property type="match status" value="1"/>
</dbReference>
<dbReference type="EC" id="2.7.13.3" evidence="2"/>
<feature type="transmembrane region" description="Helical" evidence="10">
    <location>
        <begin position="29"/>
        <end position="50"/>
    </location>
</feature>
<dbReference type="InterPro" id="IPR003594">
    <property type="entry name" value="HATPase_dom"/>
</dbReference>
<gene>
    <name evidence="12" type="ORF">GCM10009839_19200</name>
</gene>
<evidence type="ECO:0000256" key="4">
    <source>
        <dbReference type="ARBA" id="ARBA00022679"/>
    </source>
</evidence>
<keyword evidence="9" id="KW-0175">Coiled coil</keyword>
<dbReference type="InterPro" id="IPR011712">
    <property type="entry name" value="Sig_transdc_His_kin_sub3_dim/P"/>
</dbReference>
<keyword evidence="3" id="KW-0597">Phosphoprotein</keyword>
<evidence type="ECO:0000256" key="8">
    <source>
        <dbReference type="ARBA" id="ARBA00023012"/>
    </source>
</evidence>
<dbReference type="Gene3D" id="3.30.565.10">
    <property type="entry name" value="Histidine kinase-like ATPase, C-terminal domain"/>
    <property type="match status" value="1"/>
</dbReference>
<evidence type="ECO:0000256" key="3">
    <source>
        <dbReference type="ARBA" id="ARBA00022553"/>
    </source>
</evidence>
<keyword evidence="10" id="KW-0472">Membrane</keyword>
<dbReference type="PROSITE" id="PS50109">
    <property type="entry name" value="HIS_KIN"/>
    <property type="match status" value="1"/>
</dbReference>
<feature type="domain" description="Histidine kinase" evidence="11">
    <location>
        <begin position="261"/>
        <end position="350"/>
    </location>
</feature>
<dbReference type="PANTHER" id="PTHR24421:SF10">
    <property type="entry name" value="NITRATE_NITRITE SENSOR PROTEIN NARQ"/>
    <property type="match status" value="1"/>
</dbReference>
<dbReference type="CDD" id="cd16917">
    <property type="entry name" value="HATPase_UhpB-NarQ-NarX-like"/>
    <property type="match status" value="1"/>
</dbReference>
<dbReference type="PANTHER" id="PTHR24421">
    <property type="entry name" value="NITRATE/NITRITE SENSOR PROTEIN NARX-RELATED"/>
    <property type="match status" value="1"/>
</dbReference>
<evidence type="ECO:0000313" key="12">
    <source>
        <dbReference type="EMBL" id="GAA2022099.1"/>
    </source>
</evidence>
<sequence>MGRSIAVATVGVCVLAVIYAFAVRRRPAFSLPALGATLLVAGAWSGYYAMAGKPVPGFPSAVVRIDDRPGPAGPGGAAAFRQETVSNSWTAVPAVELALFGAWSAGFAVRSRRARIRQLRARAEDLERDRDRQAALAAATERARISREVHDVVAHGLAVIVIQAQVAGASLDDPPEPARAALDAIVAIGRDSLADLRRVLAAVGEADDADGGADQVWQPQPGLARLPALLDRMNQAGTAVRLSVEGDPVRLPTSVDRSVFRIVQEALTNTVKHAGAGARAEIVLDYGASEISVEIRDDGRGSAATVPDSRARGLGLPGMRERVRLLGGRFSAGPGSEGGFGVRATLPLRQPDREPRTLASRPGRIA</sequence>
<evidence type="ECO:0000256" key="7">
    <source>
        <dbReference type="ARBA" id="ARBA00022840"/>
    </source>
</evidence>
<keyword evidence="10" id="KW-0812">Transmembrane</keyword>
<feature type="transmembrane region" description="Helical" evidence="10">
    <location>
        <begin position="6"/>
        <end position="22"/>
    </location>
</feature>
<dbReference type="InterPro" id="IPR005467">
    <property type="entry name" value="His_kinase_dom"/>
</dbReference>
<dbReference type="RefSeq" id="WP_344665163.1">
    <property type="nucleotide sequence ID" value="NZ_BAAAQN010000008.1"/>
</dbReference>
<evidence type="ECO:0000259" key="11">
    <source>
        <dbReference type="PROSITE" id="PS50109"/>
    </source>
</evidence>
<evidence type="ECO:0000256" key="9">
    <source>
        <dbReference type="SAM" id="Coils"/>
    </source>
</evidence>
<feature type="transmembrane region" description="Helical" evidence="10">
    <location>
        <begin position="89"/>
        <end position="109"/>
    </location>
</feature>
<dbReference type="Proteomes" id="UP001500751">
    <property type="component" value="Unassembled WGS sequence"/>
</dbReference>
<organism evidence="12 13">
    <name type="scientific">Catenulispora yoronensis</name>
    <dbReference type="NCBI Taxonomy" id="450799"/>
    <lineage>
        <taxon>Bacteria</taxon>
        <taxon>Bacillati</taxon>
        <taxon>Actinomycetota</taxon>
        <taxon>Actinomycetes</taxon>
        <taxon>Catenulisporales</taxon>
        <taxon>Catenulisporaceae</taxon>
        <taxon>Catenulispora</taxon>
    </lineage>
</organism>
<dbReference type="Pfam" id="PF02518">
    <property type="entry name" value="HATPase_c"/>
    <property type="match status" value="1"/>
</dbReference>
<feature type="coiled-coil region" evidence="9">
    <location>
        <begin position="109"/>
        <end position="143"/>
    </location>
</feature>
<evidence type="ECO:0000256" key="6">
    <source>
        <dbReference type="ARBA" id="ARBA00022777"/>
    </source>
</evidence>